<dbReference type="Pfam" id="PF01507">
    <property type="entry name" value="PAPS_reduct"/>
    <property type="match status" value="1"/>
</dbReference>
<protein>
    <submittedName>
        <fullName evidence="5">3'-phosphoadenylsulfate reductase</fullName>
    </submittedName>
</protein>
<dbReference type="CDD" id="cd23945">
    <property type="entry name" value="PAPS_reductase"/>
    <property type="match status" value="1"/>
</dbReference>
<evidence type="ECO:0000256" key="3">
    <source>
        <dbReference type="ARBA" id="ARBA00024327"/>
    </source>
</evidence>
<dbReference type="PIRSF" id="PIRSF000857">
    <property type="entry name" value="PAPS_reductase"/>
    <property type="match status" value="1"/>
</dbReference>
<proteinExistence type="inferred from homology"/>
<evidence type="ECO:0000256" key="1">
    <source>
        <dbReference type="ARBA" id="ARBA00009732"/>
    </source>
</evidence>
<dbReference type="GO" id="GO:0004604">
    <property type="term" value="F:phosphoadenylyl-sulfate reductase (thioredoxin) activity"/>
    <property type="evidence" value="ECO:0007669"/>
    <property type="project" value="InterPro"/>
</dbReference>
<dbReference type="OrthoDB" id="7869097at2759"/>
<dbReference type="GO" id="GO:0019379">
    <property type="term" value="P:sulfate assimilation, phosphoadenylyl sulfate reduction by phosphoadenylyl-sulfate reductase (thioredoxin)"/>
    <property type="evidence" value="ECO:0007669"/>
    <property type="project" value="InterPro"/>
</dbReference>
<accession>A0A9W8B3E6</accession>
<keyword evidence="2" id="KW-0560">Oxidoreductase</keyword>
<feature type="domain" description="Phosphoadenosine phosphosulphate reductase" evidence="4">
    <location>
        <begin position="51"/>
        <end position="260"/>
    </location>
</feature>
<keyword evidence="6" id="KW-1185">Reference proteome</keyword>
<dbReference type="InterPro" id="IPR002500">
    <property type="entry name" value="PAPS_reduct_dom"/>
</dbReference>
<dbReference type="Gene3D" id="3.40.50.620">
    <property type="entry name" value="HUPs"/>
    <property type="match status" value="1"/>
</dbReference>
<dbReference type="SUPFAM" id="SSF52402">
    <property type="entry name" value="Adenine nucleotide alpha hydrolases-like"/>
    <property type="match status" value="1"/>
</dbReference>
<evidence type="ECO:0000313" key="5">
    <source>
        <dbReference type="EMBL" id="KAJ1979491.1"/>
    </source>
</evidence>
<dbReference type="HAMAP" id="MF_00063">
    <property type="entry name" value="CysH"/>
    <property type="match status" value="1"/>
</dbReference>
<dbReference type="InterPro" id="IPR004511">
    <property type="entry name" value="PAPS/APS_Rdtase"/>
</dbReference>
<comment type="pathway">
    <text evidence="3">Sulfur metabolism; hydrogen sulfide biosynthesis; sulfite from sulfate.</text>
</comment>
<comment type="caution">
    <text evidence="5">The sequence shown here is derived from an EMBL/GenBank/DDBJ whole genome shotgun (WGS) entry which is preliminary data.</text>
</comment>
<organism evidence="5 6">
    <name type="scientific">Dimargaris verticillata</name>
    <dbReference type="NCBI Taxonomy" id="2761393"/>
    <lineage>
        <taxon>Eukaryota</taxon>
        <taxon>Fungi</taxon>
        <taxon>Fungi incertae sedis</taxon>
        <taxon>Zoopagomycota</taxon>
        <taxon>Kickxellomycotina</taxon>
        <taxon>Dimargaritomycetes</taxon>
        <taxon>Dimargaritales</taxon>
        <taxon>Dimargaritaceae</taxon>
        <taxon>Dimargaris</taxon>
    </lineage>
</organism>
<name>A0A9W8B3E6_9FUNG</name>
<gene>
    <name evidence="5" type="primary">MET16</name>
    <name evidence="5" type="ORF">H4R34_002808</name>
</gene>
<dbReference type="PANTHER" id="PTHR46509">
    <property type="entry name" value="PHOSPHOADENOSINE PHOSPHOSULFATE REDUCTASE"/>
    <property type="match status" value="1"/>
</dbReference>
<evidence type="ECO:0000256" key="2">
    <source>
        <dbReference type="ARBA" id="ARBA00023002"/>
    </source>
</evidence>
<dbReference type="PANTHER" id="PTHR46509:SF1">
    <property type="entry name" value="PHOSPHOADENOSINE PHOSPHOSULFATE REDUCTASE"/>
    <property type="match status" value="1"/>
</dbReference>
<dbReference type="EMBL" id="JANBQB010000216">
    <property type="protein sequence ID" value="KAJ1979491.1"/>
    <property type="molecule type" value="Genomic_DNA"/>
</dbReference>
<dbReference type="NCBIfam" id="TIGR00434">
    <property type="entry name" value="cysH"/>
    <property type="match status" value="1"/>
</dbReference>
<comment type="similarity">
    <text evidence="1">Belongs to the PAPS reductase family. CysH subfamily.</text>
</comment>
<dbReference type="GO" id="GO:0005737">
    <property type="term" value="C:cytoplasm"/>
    <property type="evidence" value="ECO:0007669"/>
    <property type="project" value="TreeGrafter"/>
</dbReference>
<sequence length="305" mass="34401">MTPDDTSSTPGEAFLSGEALNVLNQRLALLEPTQILEWACLTFPQVHQSTAFGPSGLVITDLLHNLRVQWALKHGAASSALPESTSLDSITPTDSSTLPQSTTLANPFEVPLIFLDTLYHFEETLALVDQVRQRYQAMIHVYRPAQCETRAAFEAQFGTELWRTEEAMYDYLVKVEPARRAYQKHGVRVVITGRRRSQRGERAQIPIIEVEKGTGLIKLNPLAYWSFDKVWAYLRANEVPYNALLDQGYRSIGDVHSTKPTAGTDDERSGRWEGQAKSECGLHKDYFAMRKAFMEAKERRVKLGL</sequence>
<evidence type="ECO:0000259" key="4">
    <source>
        <dbReference type="Pfam" id="PF01507"/>
    </source>
</evidence>
<dbReference type="AlphaFoldDB" id="A0A9W8B3E6"/>
<reference evidence="5" key="1">
    <citation type="submission" date="2022-07" db="EMBL/GenBank/DDBJ databases">
        <title>Phylogenomic reconstructions and comparative analyses of Kickxellomycotina fungi.</title>
        <authorList>
            <person name="Reynolds N.K."/>
            <person name="Stajich J.E."/>
            <person name="Barry K."/>
            <person name="Grigoriev I.V."/>
            <person name="Crous P."/>
            <person name="Smith M.E."/>
        </authorList>
    </citation>
    <scope>NUCLEOTIDE SEQUENCE</scope>
    <source>
        <strain evidence="5">RSA 567</strain>
    </source>
</reference>
<dbReference type="Proteomes" id="UP001151582">
    <property type="component" value="Unassembled WGS sequence"/>
</dbReference>
<dbReference type="NCBIfam" id="NF002537">
    <property type="entry name" value="PRK02090.1"/>
    <property type="match status" value="1"/>
</dbReference>
<dbReference type="InterPro" id="IPR014729">
    <property type="entry name" value="Rossmann-like_a/b/a_fold"/>
</dbReference>
<evidence type="ECO:0000313" key="6">
    <source>
        <dbReference type="Proteomes" id="UP001151582"/>
    </source>
</evidence>